<keyword evidence="4" id="KW-0378">Hydrolase</keyword>
<keyword evidence="2" id="KW-0479">Metal-binding</keyword>
<dbReference type="KEGG" id="aaco:K1I37_06120"/>
<comment type="similarity">
    <text evidence="1">Belongs to the FAH family.</text>
</comment>
<protein>
    <submittedName>
        <fullName evidence="4">Fumarylacetoacetate hydrolase family protein</fullName>
    </submittedName>
</protein>
<dbReference type="GO" id="GO:0046872">
    <property type="term" value="F:metal ion binding"/>
    <property type="evidence" value="ECO:0007669"/>
    <property type="project" value="UniProtKB-KW"/>
</dbReference>
<name>T0BQU5_ALIAG</name>
<dbReference type="PANTHER" id="PTHR42796">
    <property type="entry name" value="FUMARYLACETOACETATE HYDROLASE DOMAIN-CONTAINING PROTEIN 2A-RELATED"/>
    <property type="match status" value="1"/>
</dbReference>
<dbReference type="Gene3D" id="3.90.850.10">
    <property type="entry name" value="Fumarylacetoacetase-like, C-terminal domain"/>
    <property type="match status" value="1"/>
</dbReference>
<accession>A0A9E7D0Q8</accession>
<organism evidence="4 5">
    <name type="scientific">Alicyclobacillus acidoterrestris (strain ATCC 49025 / DSM 3922 / CIP 106132 / NCIMB 13137 / GD3B)</name>
    <dbReference type="NCBI Taxonomy" id="1356854"/>
    <lineage>
        <taxon>Bacteria</taxon>
        <taxon>Bacillati</taxon>
        <taxon>Bacillota</taxon>
        <taxon>Bacilli</taxon>
        <taxon>Bacillales</taxon>
        <taxon>Alicyclobacillaceae</taxon>
        <taxon>Alicyclobacillus</taxon>
    </lineage>
</organism>
<dbReference type="InterPro" id="IPR051121">
    <property type="entry name" value="FAH"/>
</dbReference>
<dbReference type="Proteomes" id="UP000829401">
    <property type="component" value="Chromosome"/>
</dbReference>
<dbReference type="eggNOG" id="COG3970">
    <property type="taxonomic scope" value="Bacteria"/>
</dbReference>
<gene>
    <name evidence="4" type="ORF">K1I37_06120</name>
</gene>
<reference evidence="5" key="1">
    <citation type="journal article" date="2022" name="G3 (Bethesda)">
        <title>Unveiling the complete genome sequence of Alicyclobacillus acidoterrestris DSM 3922T, a taint-producing strain.</title>
        <authorList>
            <person name="Leonardo I.C."/>
            <person name="Barreto Crespo M.T."/>
            <person name="Gaspar F.B."/>
        </authorList>
    </citation>
    <scope>NUCLEOTIDE SEQUENCE [LARGE SCALE GENOMIC DNA]</scope>
    <source>
        <strain evidence="5">DSM 3922</strain>
    </source>
</reference>
<dbReference type="RefSeq" id="WP_021297966.1">
    <property type="nucleotide sequence ID" value="NZ_AURB01000165.1"/>
</dbReference>
<dbReference type="GO" id="GO:0044281">
    <property type="term" value="P:small molecule metabolic process"/>
    <property type="evidence" value="ECO:0007669"/>
    <property type="project" value="UniProtKB-ARBA"/>
</dbReference>
<dbReference type="EMBL" id="CP080467">
    <property type="protein sequence ID" value="UNO50062.1"/>
    <property type="molecule type" value="Genomic_DNA"/>
</dbReference>
<evidence type="ECO:0000256" key="1">
    <source>
        <dbReference type="ARBA" id="ARBA00010211"/>
    </source>
</evidence>
<dbReference type="AlphaFoldDB" id="T0BQU5"/>
<evidence type="ECO:0000313" key="5">
    <source>
        <dbReference type="Proteomes" id="UP000829401"/>
    </source>
</evidence>
<dbReference type="STRING" id="1356854.N007_14040"/>
<evidence type="ECO:0000259" key="3">
    <source>
        <dbReference type="Pfam" id="PF01557"/>
    </source>
</evidence>
<dbReference type="InterPro" id="IPR036663">
    <property type="entry name" value="Fumarylacetoacetase_C_sf"/>
</dbReference>
<proteinExistence type="inferred from homology"/>
<feature type="domain" description="Fumarylacetoacetase-like C-terminal" evidence="3">
    <location>
        <begin position="115"/>
        <end position="291"/>
    </location>
</feature>
<dbReference type="Pfam" id="PF01557">
    <property type="entry name" value="FAA_hydrolase"/>
    <property type="match status" value="1"/>
</dbReference>
<accession>T0BQU5</accession>
<keyword evidence="5" id="KW-1185">Reference proteome</keyword>
<dbReference type="SUPFAM" id="SSF56529">
    <property type="entry name" value="FAH"/>
    <property type="match status" value="1"/>
</dbReference>
<dbReference type="InterPro" id="IPR011234">
    <property type="entry name" value="Fumarylacetoacetase-like_C"/>
</dbReference>
<sequence>MRTIRFQHPEHQRVHLGLLDGNYAYSITEQVPAWTDPMPMWRALRALGVTVQEAEQRLAVGTPLDFAALEREGYLLPPVAAPEVWASGVTYERSRQARNAETQFKDSVYDRVYTASRPELFFKATGERVVAPGHAVALRSDSKWMVPEPELCVVLSAAGDVVGWTVGNDMSSRDIEGENPLYLPQAKVFAKSCSFGPLLLWNNGSQRPQDWQIELEISRGAGTAFQGAVSFSQFRRSIDELVDYLCRDNPIPDGTVLMTGTGIVPPDEFTLAHGDLIEISIDGIGVLRNPVEDLAVVASKRGVGV</sequence>
<evidence type="ECO:0000313" key="4">
    <source>
        <dbReference type="EMBL" id="UNO50062.1"/>
    </source>
</evidence>
<dbReference type="GO" id="GO:0016787">
    <property type="term" value="F:hydrolase activity"/>
    <property type="evidence" value="ECO:0007669"/>
    <property type="project" value="UniProtKB-KW"/>
</dbReference>
<dbReference type="PANTHER" id="PTHR42796:SF7">
    <property type="entry name" value="2-DEHYDRO-3-DEOXY-D-ARABINONATE DEHYDRATASE"/>
    <property type="match status" value="1"/>
</dbReference>
<evidence type="ECO:0000256" key="2">
    <source>
        <dbReference type="ARBA" id="ARBA00022723"/>
    </source>
</evidence>